<feature type="compositionally biased region" description="Low complexity" evidence="1">
    <location>
        <begin position="188"/>
        <end position="201"/>
    </location>
</feature>
<keyword evidence="2" id="KW-0812">Transmembrane</keyword>
<evidence type="ECO:0000313" key="4">
    <source>
        <dbReference type="Proteomes" id="UP001205906"/>
    </source>
</evidence>
<dbReference type="RefSeq" id="WP_252822277.1">
    <property type="nucleotide sequence ID" value="NZ_JAMXQS010000010.1"/>
</dbReference>
<evidence type="ECO:0000256" key="2">
    <source>
        <dbReference type="SAM" id="Phobius"/>
    </source>
</evidence>
<proteinExistence type="predicted"/>
<evidence type="ECO:0000313" key="3">
    <source>
        <dbReference type="EMBL" id="MCO6052084.1"/>
    </source>
</evidence>
<keyword evidence="4" id="KW-1185">Reference proteome</keyword>
<dbReference type="Proteomes" id="UP001205906">
    <property type="component" value="Unassembled WGS sequence"/>
</dbReference>
<feature type="transmembrane region" description="Helical" evidence="2">
    <location>
        <begin position="16"/>
        <end position="34"/>
    </location>
</feature>
<feature type="region of interest" description="Disordered" evidence="1">
    <location>
        <begin position="102"/>
        <end position="292"/>
    </location>
</feature>
<keyword evidence="2" id="KW-0472">Membrane</keyword>
<keyword evidence="3" id="KW-0966">Cell projection</keyword>
<feature type="compositionally biased region" description="Low complexity" evidence="1">
    <location>
        <begin position="126"/>
        <end position="137"/>
    </location>
</feature>
<name>A0ABT1CB79_9HYPH</name>
<keyword evidence="3" id="KW-0969">Cilium</keyword>
<dbReference type="EMBL" id="JAMXQS010000010">
    <property type="protein sequence ID" value="MCO6052084.1"/>
    <property type="molecule type" value="Genomic_DNA"/>
</dbReference>
<comment type="caution">
    <text evidence="3">The sequence shown here is derived from an EMBL/GenBank/DDBJ whole genome shotgun (WGS) entry which is preliminary data.</text>
</comment>
<feature type="compositionally biased region" description="Basic and acidic residues" evidence="1">
    <location>
        <begin position="102"/>
        <end position="111"/>
    </location>
</feature>
<keyword evidence="3" id="KW-0282">Flagellum</keyword>
<organism evidence="3 4">
    <name type="scientific">Mesorhizobium liriopis</name>
    <dbReference type="NCBI Taxonomy" id="2953882"/>
    <lineage>
        <taxon>Bacteria</taxon>
        <taxon>Pseudomonadati</taxon>
        <taxon>Pseudomonadota</taxon>
        <taxon>Alphaproteobacteria</taxon>
        <taxon>Hyphomicrobiales</taxon>
        <taxon>Phyllobacteriaceae</taxon>
        <taxon>Mesorhizobium</taxon>
    </lineage>
</organism>
<sequence length="292" mass="31761">MRSWLESLAGPTYVDAILWTLLALIGLVLVLGLVKLARNLNAGTFVQGGRNRKNRLAVMDATPVDSHRRLLLVRRDDVEHLILIGGPTDVVVEQNIRVAVQRRREPPRDEQIVQDEPEAERLSQQARPALTANAAPARIEEKPRPAATQQPTQKPEKPATAVTPRQIMESPRAPAAAQSQNGRTQRTEASSQPPSSPEQAPKPLQTFVPTRPEHSVARPTAALTSTETARPAQPSMPAAPVPATVQAPLEAAPQAGNENGAEDKTSLLDRATPSLDDEMTRLLGELTSRRRQ</sequence>
<reference evidence="3 4" key="1">
    <citation type="submission" date="2022-06" db="EMBL/GenBank/DDBJ databases">
        <title>Mesorhizobium sp. strain RP14 Genome sequencing and assembly.</title>
        <authorList>
            <person name="Kim I."/>
        </authorList>
    </citation>
    <scope>NUCLEOTIDE SEQUENCE [LARGE SCALE GENOMIC DNA]</scope>
    <source>
        <strain evidence="4">RP14(2022)</strain>
    </source>
</reference>
<gene>
    <name evidence="3" type="ORF">NGM99_20055</name>
</gene>
<evidence type="ECO:0000256" key="1">
    <source>
        <dbReference type="SAM" id="MobiDB-lite"/>
    </source>
</evidence>
<keyword evidence="2" id="KW-1133">Transmembrane helix</keyword>
<protein>
    <submittedName>
        <fullName evidence="3">Flagellar biosynthetic protein FliO</fullName>
    </submittedName>
</protein>
<accession>A0ABT1CB79</accession>